<dbReference type="OrthoDB" id="677979at2"/>
<evidence type="ECO:0000256" key="1">
    <source>
        <dbReference type="SAM" id="Phobius"/>
    </source>
</evidence>
<dbReference type="Proteomes" id="UP000321291">
    <property type="component" value="Chromosome"/>
</dbReference>
<dbReference type="RefSeq" id="WP_146782830.1">
    <property type="nucleotide sequence ID" value="NZ_CP042434.1"/>
</dbReference>
<accession>A0A5B8VQ94</accession>
<feature type="transmembrane region" description="Helical" evidence="1">
    <location>
        <begin position="43"/>
        <end position="67"/>
    </location>
</feature>
<evidence type="ECO:0000313" key="3">
    <source>
        <dbReference type="Proteomes" id="UP000321291"/>
    </source>
</evidence>
<keyword evidence="3" id="KW-1185">Reference proteome</keyword>
<dbReference type="AlphaFoldDB" id="A0A5B8VQ94"/>
<reference evidence="2 3" key="1">
    <citation type="journal article" date="2017" name="Int. J. Syst. Evol. Microbiol.">
        <title>Arachidicoccus ginsenosidivorans sp. nov., with ginsenoside-converting activity isolated from ginseng cultivating soil.</title>
        <authorList>
            <person name="Siddiqi M.Z."/>
            <person name="Aslam Z."/>
            <person name="Im W.T."/>
        </authorList>
    </citation>
    <scope>NUCLEOTIDE SEQUENCE [LARGE SCALE GENOMIC DNA]</scope>
    <source>
        <strain evidence="2 3">Gsoil 809</strain>
    </source>
</reference>
<gene>
    <name evidence="2" type="ORF">FSB73_12885</name>
</gene>
<feature type="transmembrane region" description="Helical" evidence="1">
    <location>
        <begin position="73"/>
        <end position="89"/>
    </location>
</feature>
<dbReference type="EMBL" id="CP042434">
    <property type="protein sequence ID" value="QEC72438.1"/>
    <property type="molecule type" value="Genomic_DNA"/>
</dbReference>
<dbReference type="KEGG" id="agi:FSB73_12885"/>
<keyword evidence="1" id="KW-1133">Transmembrane helix</keyword>
<name>A0A5B8VQ94_9BACT</name>
<keyword evidence="1" id="KW-0472">Membrane</keyword>
<protein>
    <submittedName>
        <fullName evidence="2">Uncharacterized protein</fullName>
    </submittedName>
</protein>
<evidence type="ECO:0000313" key="2">
    <source>
        <dbReference type="EMBL" id="QEC72438.1"/>
    </source>
</evidence>
<organism evidence="2 3">
    <name type="scientific">Arachidicoccus ginsenosidivorans</name>
    <dbReference type="NCBI Taxonomy" id="496057"/>
    <lineage>
        <taxon>Bacteria</taxon>
        <taxon>Pseudomonadati</taxon>
        <taxon>Bacteroidota</taxon>
        <taxon>Chitinophagia</taxon>
        <taxon>Chitinophagales</taxon>
        <taxon>Chitinophagaceae</taxon>
        <taxon>Arachidicoccus</taxon>
    </lineage>
</organism>
<feature type="transmembrane region" description="Helical" evidence="1">
    <location>
        <begin position="12"/>
        <end position="31"/>
    </location>
</feature>
<proteinExistence type="predicted"/>
<keyword evidence="1" id="KW-0812">Transmembrane</keyword>
<dbReference type="SUPFAM" id="SSF82185">
    <property type="entry name" value="Histone H3 K4-specific methyltransferase SET7/9 N-terminal domain"/>
    <property type="match status" value="1"/>
</dbReference>
<sequence length="168" mass="19808">MFKKLNPFKLILLWLIILFIIGALVIPILFATTVGGEQKPLTFFVTLLLAAKYGVLIITIITPFFYFNWIKKYWYISLIAFIISGYYVFKHQQGKSKIKYGFDQEIEYVGKDEIKHIKEYYSFNPKKIRSEKHWINGRKDSIWTVYTKEGSIQSQVEYKNGSLIKTIK</sequence>